<feature type="transmembrane region" description="Helical" evidence="1">
    <location>
        <begin position="328"/>
        <end position="347"/>
    </location>
</feature>
<dbReference type="EMBL" id="CAFBLS010000111">
    <property type="protein sequence ID" value="CAB4876694.1"/>
    <property type="molecule type" value="Genomic_DNA"/>
</dbReference>
<feature type="transmembrane region" description="Helical" evidence="1">
    <location>
        <begin position="29"/>
        <end position="50"/>
    </location>
</feature>
<dbReference type="AlphaFoldDB" id="A0A6J7E7C1"/>
<dbReference type="Gene3D" id="3.30.565.10">
    <property type="entry name" value="Histidine kinase-like ATPase, C-terminal domain"/>
    <property type="match status" value="1"/>
</dbReference>
<name>A0A6J7E7C1_9ZZZZ</name>
<feature type="transmembrane region" description="Helical" evidence="1">
    <location>
        <begin position="268"/>
        <end position="289"/>
    </location>
</feature>
<accession>A0A6J7E7C1</accession>
<gene>
    <name evidence="2" type="ORF">UFOPK3402_00996</name>
</gene>
<protein>
    <submittedName>
        <fullName evidence="2">Unannotated protein</fullName>
    </submittedName>
</protein>
<feature type="transmembrane region" description="Helical" evidence="1">
    <location>
        <begin position="296"/>
        <end position="316"/>
    </location>
</feature>
<organism evidence="2">
    <name type="scientific">freshwater metagenome</name>
    <dbReference type="NCBI Taxonomy" id="449393"/>
    <lineage>
        <taxon>unclassified sequences</taxon>
        <taxon>metagenomes</taxon>
        <taxon>ecological metagenomes</taxon>
    </lineage>
</organism>
<keyword evidence="1" id="KW-1133">Transmembrane helix</keyword>
<evidence type="ECO:0000256" key="1">
    <source>
        <dbReference type="SAM" id="Phobius"/>
    </source>
</evidence>
<evidence type="ECO:0000313" key="2">
    <source>
        <dbReference type="EMBL" id="CAB4876694.1"/>
    </source>
</evidence>
<dbReference type="InterPro" id="IPR036890">
    <property type="entry name" value="HATPase_C_sf"/>
</dbReference>
<feature type="transmembrane region" description="Helical" evidence="1">
    <location>
        <begin position="94"/>
        <end position="119"/>
    </location>
</feature>
<feature type="transmembrane region" description="Helical" evidence="1">
    <location>
        <begin position="235"/>
        <end position="256"/>
    </location>
</feature>
<sequence length="589" mass="62388">MWLIASPFIALVVEGRTLAQPDARPRDDFIVICASQVAALLVLIVGRRAWTRWAAAGSMPTGVVALVWAVAGLVASSILSVSVSFGFTEFDVPFALRAGVLCGSMIMVYGLVTSVLSLVDRRARHIAQLMVAQARVNAMSDRSSELALMQREELRGSLETVVVAELERLATVVSDVGGDESPEGLELLRRRVVLSSEAIVKIVVRETAGPLPARDAHRESAVEVHDFSPGGLAGLWLKSPVPIGLASLVAGFVGVVELLRGCAERSAVLVAMLVAVLLVASGIGTIAVFRRPALRAFLTVATYLGLLGAYVAVALTPSIGCTWRGTPPMLVTTSAFLMWAVAGISMAGEAARERAQATAELQASIARSEALTRELDAAGEAWRAQVSLVLHGVVQGRLAGMSLALAQYLDSQQGPSRVAEADLLFRVSALLDLAMSDVQGIFASPAPTPSLMRSLFELQGQWAGIIRVDWEVSIEAESRFADNPALVQAVAGIVSDAAHNASRYARATDVMCRIFVVDRVVEQICVEAIDNGLGPAAVSAVDGAHRRIEERGGVWELRAGAVEGSVLTVEVPSAARVDTRVDQLLLEIT</sequence>
<reference evidence="2" key="1">
    <citation type="submission" date="2020-05" db="EMBL/GenBank/DDBJ databases">
        <authorList>
            <person name="Chiriac C."/>
            <person name="Salcher M."/>
            <person name="Ghai R."/>
            <person name="Kavagutti S V."/>
        </authorList>
    </citation>
    <scope>NUCLEOTIDE SEQUENCE</scope>
</reference>
<proteinExistence type="predicted"/>
<feature type="transmembrane region" description="Helical" evidence="1">
    <location>
        <begin position="62"/>
        <end position="88"/>
    </location>
</feature>
<keyword evidence="1" id="KW-0812">Transmembrane</keyword>
<keyword evidence="1" id="KW-0472">Membrane</keyword>